<proteinExistence type="inferred from homology"/>
<gene>
    <name evidence="4" type="ORF">DPMN_006184</name>
</gene>
<comment type="similarity">
    <text evidence="1">Belongs to the sulfotransferase 1 family.</text>
</comment>
<evidence type="ECO:0000259" key="3">
    <source>
        <dbReference type="Pfam" id="PF00685"/>
    </source>
</evidence>
<reference evidence="4" key="1">
    <citation type="journal article" date="2019" name="bioRxiv">
        <title>The Genome of the Zebra Mussel, Dreissena polymorpha: A Resource for Invasive Species Research.</title>
        <authorList>
            <person name="McCartney M.A."/>
            <person name="Auch B."/>
            <person name="Kono T."/>
            <person name="Mallez S."/>
            <person name="Zhang Y."/>
            <person name="Obille A."/>
            <person name="Becker A."/>
            <person name="Abrahante J.E."/>
            <person name="Garbe J."/>
            <person name="Badalamenti J.P."/>
            <person name="Herman A."/>
            <person name="Mangelson H."/>
            <person name="Liachko I."/>
            <person name="Sullivan S."/>
            <person name="Sone E.D."/>
            <person name="Koren S."/>
            <person name="Silverstein K.A.T."/>
            <person name="Beckman K.B."/>
            <person name="Gohl D.M."/>
        </authorList>
    </citation>
    <scope>NUCLEOTIDE SEQUENCE</scope>
    <source>
        <strain evidence="4">Duluth1</strain>
        <tissue evidence="4">Whole animal</tissue>
    </source>
</reference>
<dbReference type="EMBL" id="JAIWYP010000001">
    <property type="protein sequence ID" value="KAH3882250.1"/>
    <property type="molecule type" value="Genomic_DNA"/>
</dbReference>
<sequence>MTMVTTGSQEVSTSDKRYGMVEAMPVAMADQLPDPRILNSHLLPKYLPKAISTGNHKCVFIARNPKDTAVSFYNHTKGIKGYEYNGKFENYLQMFMRGEVDYGGYPEYLRQWKHFMDEHPDVPMHVMYYEDLKEAG</sequence>
<dbReference type="InterPro" id="IPR000863">
    <property type="entry name" value="Sulfotransferase_dom"/>
</dbReference>
<evidence type="ECO:0000256" key="1">
    <source>
        <dbReference type="ARBA" id="ARBA00005771"/>
    </source>
</evidence>
<organism evidence="4 5">
    <name type="scientific">Dreissena polymorpha</name>
    <name type="common">Zebra mussel</name>
    <name type="synonym">Mytilus polymorpha</name>
    <dbReference type="NCBI Taxonomy" id="45954"/>
    <lineage>
        <taxon>Eukaryota</taxon>
        <taxon>Metazoa</taxon>
        <taxon>Spiralia</taxon>
        <taxon>Lophotrochozoa</taxon>
        <taxon>Mollusca</taxon>
        <taxon>Bivalvia</taxon>
        <taxon>Autobranchia</taxon>
        <taxon>Heteroconchia</taxon>
        <taxon>Euheterodonta</taxon>
        <taxon>Imparidentia</taxon>
        <taxon>Neoheterodontei</taxon>
        <taxon>Myida</taxon>
        <taxon>Dreissenoidea</taxon>
        <taxon>Dreissenidae</taxon>
        <taxon>Dreissena</taxon>
    </lineage>
</organism>
<name>A0A9D4MU35_DREPO</name>
<comment type="caution">
    <text evidence="4">The sequence shown here is derived from an EMBL/GenBank/DDBJ whole genome shotgun (WGS) entry which is preliminary data.</text>
</comment>
<evidence type="ECO:0000313" key="5">
    <source>
        <dbReference type="Proteomes" id="UP000828390"/>
    </source>
</evidence>
<dbReference type="Proteomes" id="UP000828390">
    <property type="component" value="Unassembled WGS sequence"/>
</dbReference>
<accession>A0A9D4MU35</accession>
<keyword evidence="5" id="KW-1185">Reference proteome</keyword>
<dbReference type="Gene3D" id="3.40.50.300">
    <property type="entry name" value="P-loop containing nucleotide triphosphate hydrolases"/>
    <property type="match status" value="1"/>
</dbReference>
<dbReference type="SUPFAM" id="SSF52540">
    <property type="entry name" value="P-loop containing nucleoside triphosphate hydrolases"/>
    <property type="match status" value="1"/>
</dbReference>
<feature type="domain" description="Sulfotransferase" evidence="3">
    <location>
        <begin position="25"/>
        <end position="134"/>
    </location>
</feature>
<evidence type="ECO:0000256" key="2">
    <source>
        <dbReference type="ARBA" id="ARBA00022679"/>
    </source>
</evidence>
<protein>
    <recommendedName>
        <fullName evidence="3">Sulfotransferase domain-containing protein</fullName>
    </recommendedName>
</protein>
<dbReference type="PANTHER" id="PTHR11783">
    <property type="entry name" value="SULFOTRANSFERASE SULT"/>
    <property type="match status" value="1"/>
</dbReference>
<dbReference type="Pfam" id="PF00685">
    <property type="entry name" value="Sulfotransfer_1"/>
    <property type="match status" value="1"/>
</dbReference>
<dbReference type="InterPro" id="IPR027417">
    <property type="entry name" value="P-loop_NTPase"/>
</dbReference>
<dbReference type="AlphaFoldDB" id="A0A9D4MU35"/>
<reference evidence="4" key="2">
    <citation type="submission" date="2020-11" db="EMBL/GenBank/DDBJ databases">
        <authorList>
            <person name="McCartney M.A."/>
            <person name="Auch B."/>
            <person name="Kono T."/>
            <person name="Mallez S."/>
            <person name="Becker A."/>
            <person name="Gohl D.M."/>
            <person name="Silverstein K.A.T."/>
            <person name="Koren S."/>
            <person name="Bechman K.B."/>
            <person name="Herman A."/>
            <person name="Abrahante J.E."/>
            <person name="Garbe J."/>
        </authorList>
    </citation>
    <scope>NUCLEOTIDE SEQUENCE</scope>
    <source>
        <strain evidence="4">Duluth1</strain>
        <tissue evidence="4">Whole animal</tissue>
    </source>
</reference>
<evidence type="ECO:0000313" key="4">
    <source>
        <dbReference type="EMBL" id="KAH3882250.1"/>
    </source>
</evidence>
<dbReference type="GO" id="GO:0008146">
    <property type="term" value="F:sulfotransferase activity"/>
    <property type="evidence" value="ECO:0007669"/>
    <property type="project" value="InterPro"/>
</dbReference>
<keyword evidence="2" id="KW-0808">Transferase</keyword>